<keyword evidence="2" id="KW-1185">Reference proteome</keyword>
<evidence type="ECO:0000313" key="1">
    <source>
        <dbReference type="EMBL" id="KAJ8124609.1"/>
    </source>
</evidence>
<proteinExistence type="predicted"/>
<gene>
    <name evidence="1" type="ORF">O1611_g9031</name>
</gene>
<organism evidence="1 2">
    <name type="scientific">Lasiodiplodia mahajangana</name>
    <dbReference type="NCBI Taxonomy" id="1108764"/>
    <lineage>
        <taxon>Eukaryota</taxon>
        <taxon>Fungi</taxon>
        <taxon>Dikarya</taxon>
        <taxon>Ascomycota</taxon>
        <taxon>Pezizomycotina</taxon>
        <taxon>Dothideomycetes</taxon>
        <taxon>Dothideomycetes incertae sedis</taxon>
        <taxon>Botryosphaeriales</taxon>
        <taxon>Botryosphaeriaceae</taxon>
        <taxon>Lasiodiplodia</taxon>
    </lineage>
</organism>
<evidence type="ECO:0000313" key="2">
    <source>
        <dbReference type="Proteomes" id="UP001153332"/>
    </source>
</evidence>
<protein>
    <submittedName>
        <fullName evidence="1">Uncharacterized protein</fullName>
    </submittedName>
</protein>
<name>A0ACC2JAT3_9PEZI</name>
<dbReference type="Proteomes" id="UP001153332">
    <property type="component" value="Unassembled WGS sequence"/>
</dbReference>
<reference evidence="1" key="1">
    <citation type="submission" date="2022-12" db="EMBL/GenBank/DDBJ databases">
        <title>Genome Sequence of Lasiodiplodia mahajangana.</title>
        <authorList>
            <person name="Buettner E."/>
        </authorList>
    </citation>
    <scope>NUCLEOTIDE SEQUENCE</scope>
    <source>
        <strain evidence="1">VT137</strain>
    </source>
</reference>
<sequence length="129" mass="14125">MSDTASTAAATHSDGNHDNDEHLQLERRMTQAVEEGHDADIPSSAGFKEESRAQPTDHAYPDIEKGGEVGQTGANNDDDDDDETGPNVVWWDGEDDPENPYNWSTTRKILNTGCVSFQTFISPLASFLL</sequence>
<accession>A0ACC2JAT3</accession>
<dbReference type="EMBL" id="JAPUUL010002896">
    <property type="protein sequence ID" value="KAJ8124609.1"/>
    <property type="molecule type" value="Genomic_DNA"/>
</dbReference>
<comment type="caution">
    <text evidence="1">The sequence shown here is derived from an EMBL/GenBank/DDBJ whole genome shotgun (WGS) entry which is preliminary data.</text>
</comment>